<dbReference type="InterPro" id="IPR009057">
    <property type="entry name" value="Homeodomain-like_sf"/>
</dbReference>
<gene>
    <name evidence="5" type="ORF">IAB98_05520</name>
</gene>
<proteinExistence type="predicted"/>
<comment type="caution">
    <text evidence="5">The sequence shown here is derived from an EMBL/GenBank/DDBJ whole genome shotgun (WGS) entry which is preliminary data.</text>
</comment>
<dbReference type="InterPro" id="IPR020449">
    <property type="entry name" value="Tscrpt_reg_AraC-type_HTH"/>
</dbReference>
<dbReference type="InterPro" id="IPR050959">
    <property type="entry name" value="MarA-like"/>
</dbReference>
<evidence type="ECO:0000313" key="5">
    <source>
        <dbReference type="EMBL" id="HIR92857.1"/>
    </source>
</evidence>
<evidence type="ECO:0000256" key="2">
    <source>
        <dbReference type="ARBA" id="ARBA00023125"/>
    </source>
</evidence>
<sequence length="292" mass="33160">MEYREEIKAAIAYIEDRLAQEIRAEDVAHAAGFSKYHFHRIFKRETGLNLHQYIQRRRLGQAAAFLLNSSRQVLDIAVGLGFESQEAFTRAFKKSYGLPPGRYRKALSNLISGGMNMEKSAEIKQWITTGTAPEKYEMGIDHKIFNTGTGSATIRSLEQEYTPEEYATILQQFSAALYTGKRVRFAAFVKSEAVEGWAGLWMRLDGNFSVTLKLDNMQNRPICGTTQWNLYSCVLDVPEEAQIINIGILLSGKGQVWMDNVSFQEVDRSVPTTEFEIAREYPDRPGNLSFEE</sequence>
<reference evidence="5" key="2">
    <citation type="journal article" date="2021" name="PeerJ">
        <title>Extensive microbial diversity within the chicken gut microbiome revealed by metagenomics and culture.</title>
        <authorList>
            <person name="Gilroy R."/>
            <person name="Ravi A."/>
            <person name="Getino M."/>
            <person name="Pursley I."/>
            <person name="Horton D.L."/>
            <person name="Alikhan N.F."/>
            <person name="Baker D."/>
            <person name="Gharbi K."/>
            <person name="Hall N."/>
            <person name="Watson M."/>
            <person name="Adriaenssens E.M."/>
            <person name="Foster-Nyarko E."/>
            <person name="Jarju S."/>
            <person name="Secka A."/>
            <person name="Antonio M."/>
            <person name="Oren A."/>
            <person name="Chaudhuri R.R."/>
            <person name="La Ragione R."/>
            <person name="Hildebrand F."/>
            <person name="Pallen M.J."/>
        </authorList>
    </citation>
    <scope>NUCLEOTIDE SEQUENCE</scope>
    <source>
        <strain evidence="5">ChiSxjej1B13-7041</strain>
    </source>
</reference>
<dbReference type="GO" id="GO:0003700">
    <property type="term" value="F:DNA-binding transcription factor activity"/>
    <property type="evidence" value="ECO:0007669"/>
    <property type="project" value="InterPro"/>
</dbReference>
<name>A0A9D1EJN2_9FIRM</name>
<reference evidence="5" key="1">
    <citation type="submission" date="2020-10" db="EMBL/GenBank/DDBJ databases">
        <authorList>
            <person name="Gilroy R."/>
        </authorList>
    </citation>
    <scope>NUCLEOTIDE SEQUENCE</scope>
    <source>
        <strain evidence="5">ChiSxjej1B13-7041</strain>
    </source>
</reference>
<dbReference type="PANTHER" id="PTHR47504:SF6">
    <property type="entry name" value="ARAC-FAMILY TRANSCRIPTIONAL REGULATOR"/>
    <property type="match status" value="1"/>
</dbReference>
<evidence type="ECO:0000259" key="4">
    <source>
        <dbReference type="PROSITE" id="PS01124"/>
    </source>
</evidence>
<organism evidence="5 6">
    <name type="scientific">Candidatus Egerieimonas intestinavium</name>
    <dbReference type="NCBI Taxonomy" id="2840777"/>
    <lineage>
        <taxon>Bacteria</taxon>
        <taxon>Bacillati</taxon>
        <taxon>Bacillota</taxon>
        <taxon>Clostridia</taxon>
        <taxon>Lachnospirales</taxon>
        <taxon>Lachnospiraceae</taxon>
        <taxon>Lachnospiraceae incertae sedis</taxon>
        <taxon>Candidatus Egerieimonas</taxon>
    </lineage>
</organism>
<dbReference type="Proteomes" id="UP000886841">
    <property type="component" value="Unassembled WGS sequence"/>
</dbReference>
<dbReference type="SMART" id="SM00342">
    <property type="entry name" value="HTH_ARAC"/>
    <property type="match status" value="1"/>
</dbReference>
<dbReference type="Gene3D" id="1.10.10.60">
    <property type="entry name" value="Homeodomain-like"/>
    <property type="match status" value="2"/>
</dbReference>
<dbReference type="InterPro" id="IPR018062">
    <property type="entry name" value="HTH_AraC-typ_CS"/>
</dbReference>
<dbReference type="Pfam" id="PF12833">
    <property type="entry name" value="HTH_18"/>
    <property type="match status" value="1"/>
</dbReference>
<dbReference type="InterPro" id="IPR018060">
    <property type="entry name" value="HTH_AraC"/>
</dbReference>
<dbReference type="Gene3D" id="2.60.120.260">
    <property type="entry name" value="Galactose-binding domain-like"/>
    <property type="match status" value="1"/>
</dbReference>
<dbReference type="GO" id="GO:0043565">
    <property type="term" value="F:sequence-specific DNA binding"/>
    <property type="evidence" value="ECO:0007669"/>
    <property type="project" value="InterPro"/>
</dbReference>
<accession>A0A9D1EJN2</accession>
<dbReference type="PROSITE" id="PS00041">
    <property type="entry name" value="HTH_ARAC_FAMILY_1"/>
    <property type="match status" value="1"/>
</dbReference>
<dbReference type="EMBL" id="DVHU01000052">
    <property type="protein sequence ID" value="HIR92857.1"/>
    <property type="molecule type" value="Genomic_DNA"/>
</dbReference>
<evidence type="ECO:0000256" key="3">
    <source>
        <dbReference type="ARBA" id="ARBA00023163"/>
    </source>
</evidence>
<dbReference type="PRINTS" id="PR00032">
    <property type="entry name" value="HTHARAC"/>
</dbReference>
<evidence type="ECO:0000313" key="6">
    <source>
        <dbReference type="Proteomes" id="UP000886841"/>
    </source>
</evidence>
<keyword evidence="2" id="KW-0238">DNA-binding</keyword>
<keyword evidence="1" id="KW-0805">Transcription regulation</keyword>
<feature type="domain" description="HTH araC/xylS-type" evidence="4">
    <location>
        <begin position="8"/>
        <end position="106"/>
    </location>
</feature>
<dbReference type="PROSITE" id="PS01124">
    <property type="entry name" value="HTH_ARAC_FAMILY_2"/>
    <property type="match status" value="1"/>
</dbReference>
<protein>
    <submittedName>
        <fullName evidence="5">Helix-turn-helix transcriptional regulator</fullName>
    </submittedName>
</protein>
<evidence type="ECO:0000256" key="1">
    <source>
        <dbReference type="ARBA" id="ARBA00023015"/>
    </source>
</evidence>
<dbReference type="PANTHER" id="PTHR47504">
    <property type="entry name" value="RIGHT ORIGIN-BINDING PROTEIN"/>
    <property type="match status" value="1"/>
</dbReference>
<keyword evidence="3" id="KW-0804">Transcription</keyword>
<dbReference type="AlphaFoldDB" id="A0A9D1EJN2"/>
<dbReference type="SUPFAM" id="SSF46689">
    <property type="entry name" value="Homeodomain-like"/>
    <property type="match status" value="2"/>
</dbReference>